<feature type="signal peptide" evidence="1">
    <location>
        <begin position="1"/>
        <end position="20"/>
    </location>
</feature>
<dbReference type="AlphaFoldDB" id="A0A165ZI66"/>
<evidence type="ECO:0000313" key="3">
    <source>
        <dbReference type="Proteomes" id="UP000076083"/>
    </source>
</evidence>
<reference evidence="3" key="1">
    <citation type="submission" date="2016-04" db="EMBL/GenBank/DDBJ databases">
        <authorList>
            <person name="Ray J."/>
            <person name="Price M."/>
            <person name="Deutschbauer A."/>
        </authorList>
    </citation>
    <scope>NUCLEOTIDE SEQUENCE [LARGE SCALE GENOMIC DNA]</scope>
    <source>
        <strain evidence="3">FW300-N2E2</strain>
    </source>
</reference>
<proteinExistence type="predicted"/>
<evidence type="ECO:0000256" key="1">
    <source>
        <dbReference type="SAM" id="SignalP"/>
    </source>
</evidence>
<evidence type="ECO:0000313" key="2">
    <source>
        <dbReference type="EMBL" id="AMZ73153.1"/>
    </source>
</evidence>
<dbReference type="PROSITE" id="PS51257">
    <property type="entry name" value="PROKAR_LIPOPROTEIN"/>
    <property type="match status" value="1"/>
</dbReference>
<sequence>MRLLLTLLGLSLGLSGCSFVSITGATTTERFINVGPVLLKTDQPARAIVTSTLGVGATNFQGTTNIGYVDQEVVVIPNAAGCELILIVRNHQELERAKQILGDALKHACTNDKEAL</sequence>
<gene>
    <name evidence="2" type="ORF">TK06_19315</name>
</gene>
<dbReference type="RefSeq" id="WP_063323384.1">
    <property type="nucleotide sequence ID" value="NZ_CP015225.1"/>
</dbReference>
<dbReference type="EMBL" id="CP015225">
    <property type="protein sequence ID" value="AMZ73153.1"/>
    <property type="molecule type" value="Genomic_DNA"/>
</dbReference>
<protein>
    <recommendedName>
        <fullName evidence="4">Lipoprotein</fullName>
    </recommendedName>
</protein>
<organism evidence="2 3">
    <name type="scientific">Pseudomonas fluorescens</name>
    <dbReference type="NCBI Taxonomy" id="294"/>
    <lineage>
        <taxon>Bacteria</taxon>
        <taxon>Pseudomonadati</taxon>
        <taxon>Pseudomonadota</taxon>
        <taxon>Gammaproteobacteria</taxon>
        <taxon>Pseudomonadales</taxon>
        <taxon>Pseudomonadaceae</taxon>
        <taxon>Pseudomonas</taxon>
    </lineage>
</organism>
<accession>A0A165ZI66</accession>
<dbReference type="Proteomes" id="UP000076083">
    <property type="component" value="Chromosome"/>
</dbReference>
<reference evidence="2 3" key="2">
    <citation type="journal article" date="2018" name="Nature">
        <title>Mutant phenotypes for thousands of bacterial genes of unknown function.</title>
        <authorList>
            <person name="Price M.N."/>
            <person name="Wetmore K.M."/>
            <person name="Waters R.J."/>
            <person name="Callaghan M."/>
            <person name="Ray J."/>
            <person name="Liu H."/>
            <person name="Kuehl J.V."/>
            <person name="Melnyk R.A."/>
            <person name="Lamson J.S."/>
            <person name="Suh Y."/>
            <person name="Carlson H.K."/>
            <person name="Esquivel Z."/>
            <person name="Sadeeshkumar H."/>
            <person name="Chakraborty R."/>
            <person name="Zane G.M."/>
            <person name="Rubin B.E."/>
            <person name="Wall J.D."/>
            <person name="Visel A."/>
            <person name="Bristow J."/>
            <person name="Blow M.J."/>
            <person name="Arkin A.P."/>
            <person name="Deutschbauer A.M."/>
        </authorList>
    </citation>
    <scope>NUCLEOTIDE SEQUENCE [LARGE SCALE GENOMIC DNA]</scope>
    <source>
        <strain evidence="2 3">FW300-N2E2</strain>
    </source>
</reference>
<feature type="chain" id="PRO_5007870021" description="Lipoprotein" evidence="1">
    <location>
        <begin position="21"/>
        <end position="116"/>
    </location>
</feature>
<name>A0A165ZI66_PSEFL</name>
<evidence type="ECO:0008006" key="4">
    <source>
        <dbReference type="Google" id="ProtNLM"/>
    </source>
</evidence>
<keyword evidence="1" id="KW-0732">Signal</keyword>